<reference evidence="6 7" key="1">
    <citation type="journal article" date="2011" name="Nature">
        <title>Genome sequencing reveals insights into physiology and longevity of the naked mole rat.</title>
        <authorList>
            <person name="Kim E.B."/>
            <person name="Fang X."/>
            <person name="Fushan A.A."/>
            <person name="Huang Z."/>
            <person name="Lobanov A.V."/>
            <person name="Han L."/>
            <person name="Marino S.M."/>
            <person name="Sun X."/>
            <person name="Turanov A.A."/>
            <person name="Yang P."/>
            <person name="Yim S.H."/>
            <person name="Zhao X."/>
            <person name="Kasaikina M.V."/>
            <person name="Stoletzki N."/>
            <person name="Peng C."/>
            <person name="Polak P."/>
            <person name="Xiong Z."/>
            <person name="Kiezun A."/>
            <person name="Zhu Y."/>
            <person name="Chen Y."/>
            <person name="Kryukov G.V."/>
            <person name="Zhang Q."/>
            <person name="Peshkin L."/>
            <person name="Yang L."/>
            <person name="Bronson R.T."/>
            <person name="Buffenstein R."/>
            <person name="Wang B."/>
            <person name="Han C."/>
            <person name="Li Q."/>
            <person name="Chen L."/>
            <person name="Zhao W."/>
            <person name="Sunyaev S.R."/>
            <person name="Park T.J."/>
            <person name="Zhang G."/>
            <person name="Wang J."/>
            <person name="Gladyshev V.N."/>
        </authorList>
    </citation>
    <scope>NUCLEOTIDE SEQUENCE [LARGE SCALE GENOMIC DNA]</scope>
</reference>
<evidence type="ECO:0000256" key="3">
    <source>
        <dbReference type="ARBA" id="ARBA00035149"/>
    </source>
</evidence>
<dbReference type="InParanoid" id="G5AQD9"/>
<accession>G5AQD9</accession>
<dbReference type="Pfam" id="PF01282">
    <property type="entry name" value="Ribosomal_S24e"/>
    <property type="match status" value="1"/>
</dbReference>
<evidence type="ECO:0000256" key="2">
    <source>
        <dbReference type="ARBA" id="ARBA00023274"/>
    </source>
</evidence>
<dbReference type="InterPro" id="IPR012678">
    <property type="entry name" value="Ribosomal_uL23/eL15/eS24_sf"/>
</dbReference>
<dbReference type="AlphaFoldDB" id="G5AQD9"/>
<protein>
    <recommendedName>
        <fullName evidence="3">Small ribosomal subunit protein eS24</fullName>
    </recommendedName>
    <alternativeName>
        <fullName evidence="4">40S ribosomal protein S24</fullName>
    </alternativeName>
</protein>
<keyword evidence="2" id="KW-0687">Ribonucleoprotein</keyword>
<name>G5AQD9_HETGA</name>
<sequence length="157" mass="17282">MVTGKPLPLDQEQWDDSSEAPTSGPGTVGLSTFLVVWCPLRLGNVESGGCLSAVGKAMIPKAEIREKLTKLYKTAPDVIFVFRFRTHFGGSKTTGFGMNYDSLDYAKKNEPKHNLEDMTCMRRKKDLKKIVKGTQEQNAESQGIEMANVGAGKKPKE</sequence>
<dbReference type="GO" id="GO:0003735">
    <property type="term" value="F:structural constituent of ribosome"/>
    <property type="evidence" value="ECO:0007669"/>
    <property type="project" value="InterPro"/>
</dbReference>
<dbReference type="GO" id="GO:0006412">
    <property type="term" value="P:translation"/>
    <property type="evidence" value="ECO:0007669"/>
    <property type="project" value="InterPro"/>
</dbReference>
<evidence type="ECO:0000313" key="7">
    <source>
        <dbReference type="Proteomes" id="UP000006813"/>
    </source>
</evidence>
<dbReference type="InterPro" id="IPR001976">
    <property type="entry name" value="Ribosomal_eS24"/>
</dbReference>
<organism evidence="6 7">
    <name type="scientific">Heterocephalus glaber</name>
    <name type="common">Naked mole rat</name>
    <dbReference type="NCBI Taxonomy" id="10181"/>
    <lineage>
        <taxon>Eukaryota</taxon>
        <taxon>Metazoa</taxon>
        <taxon>Chordata</taxon>
        <taxon>Craniata</taxon>
        <taxon>Vertebrata</taxon>
        <taxon>Euteleostomi</taxon>
        <taxon>Mammalia</taxon>
        <taxon>Eutheria</taxon>
        <taxon>Euarchontoglires</taxon>
        <taxon>Glires</taxon>
        <taxon>Rodentia</taxon>
        <taxon>Hystricomorpha</taxon>
        <taxon>Bathyergidae</taxon>
        <taxon>Heterocephalus</taxon>
    </lineage>
</organism>
<dbReference type="GO" id="GO:0044391">
    <property type="term" value="C:ribosomal subunit"/>
    <property type="evidence" value="ECO:0007669"/>
    <property type="project" value="UniProtKB-ARBA"/>
</dbReference>
<keyword evidence="1 6" id="KW-0689">Ribosomal protein</keyword>
<evidence type="ECO:0000256" key="4">
    <source>
        <dbReference type="ARBA" id="ARBA00035458"/>
    </source>
</evidence>
<gene>
    <name evidence="6" type="ORF">GW7_14014</name>
</gene>
<dbReference type="PANTHER" id="PTHR10496">
    <property type="entry name" value="40S RIBOSOMAL PROTEIN S24"/>
    <property type="match status" value="1"/>
</dbReference>
<dbReference type="Proteomes" id="UP000006813">
    <property type="component" value="Unassembled WGS sequence"/>
</dbReference>
<evidence type="ECO:0000256" key="1">
    <source>
        <dbReference type="ARBA" id="ARBA00022980"/>
    </source>
</evidence>
<evidence type="ECO:0000256" key="5">
    <source>
        <dbReference type="SAM" id="MobiDB-lite"/>
    </source>
</evidence>
<dbReference type="Gene3D" id="3.30.70.3370">
    <property type="match status" value="1"/>
</dbReference>
<dbReference type="InterPro" id="IPR053709">
    <property type="entry name" value="eRP_eS24_sf"/>
</dbReference>
<proteinExistence type="predicted"/>
<dbReference type="EMBL" id="JH166494">
    <property type="protein sequence ID" value="EHA99249.1"/>
    <property type="molecule type" value="Genomic_DNA"/>
</dbReference>
<dbReference type="GO" id="GO:0022626">
    <property type="term" value="C:cytosolic ribosome"/>
    <property type="evidence" value="ECO:0007669"/>
    <property type="project" value="UniProtKB-ARBA"/>
</dbReference>
<dbReference type="SUPFAM" id="SSF54189">
    <property type="entry name" value="Ribosomal proteins S24e, L23 and L15e"/>
    <property type="match status" value="1"/>
</dbReference>
<feature type="region of interest" description="Disordered" evidence="5">
    <location>
        <begin position="133"/>
        <end position="157"/>
    </location>
</feature>
<evidence type="ECO:0000313" key="6">
    <source>
        <dbReference type="EMBL" id="EHA99249.1"/>
    </source>
</evidence>
<dbReference type="STRING" id="10181.G5AQD9"/>
<feature type="region of interest" description="Disordered" evidence="5">
    <location>
        <begin position="1"/>
        <end position="25"/>
    </location>
</feature>